<proteinExistence type="predicted"/>
<dbReference type="Proteomes" id="UP000678499">
    <property type="component" value="Unassembled WGS sequence"/>
</dbReference>
<feature type="region of interest" description="Disordered" evidence="1">
    <location>
        <begin position="1228"/>
        <end position="1259"/>
    </location>
</feature>
<accession>A0A7R9BJD3</accession>
<reference evidence="2" key="1">
    <citation type="submission" date="2020-11" db="EMBL/GenBank/DDBJ databases">
        <authorList>
            <person name="Tran Van P."/>
        </authorList>
    </citation>
    <scope>NUCLEOTIDE SEQUENCE</scope>
</reference>
<feature type="compositionally biased region" description="Polar residues" evidence="1">
    <location>
        <begin position="382"/>
        <end position="397"/>
    </location>
</feature>
<evidence type="ECO:0000313" key="3">
    <source>
        <dbReference type="Proteomes" id="UP000678499"/>
    </source>
</evidence>
<feature type="compositionally biased region" description="Basic and acidic residues" evidence="1">
    <location>
        <begin position="326"/>
        <end position="348"/>
    </location>
</feature>
<organism evidence="2">
    <name type="scientific">Notodromas monacha</name>
    <dbReference type="NCBI Taxonomy" id="399045"/>
    <lineage>
        <taxon>Eukaryota</taxon>
        <taxon>Metazoa</taxon>
        <taxon>Ecdysozoa</taxon>
        <taxon>Arthropoda</taxon>
        <taxon>Crustacea</taxon>
        <taxon>Oligostraca</taxon>
        <taxon>Ostracoda</taxon>
        <taxon>Podocopa</taxon>
        <taxon>Podocopida</taxon>
        <taxon>Cypridocopina</taxon>
        <taxon>Cypridoidea</taxon>
        <taxon>Cyprididae</taxon>
        <taxon>Notodromas</taxon>
    </lineage>
</organism>
<sequence length="1668" mass="188326">MSEPEKSKVTGGDAYGHEERIPLEEWTAMETSSECLADLVACFQHTMMTSAFMTSGELTAADINVLDAEIDSNEKLLGVLQCGILSHGQFLDMANTLQEAVFGLMEKYGLKELRRETPIKTEDDLSSLHVLEYEKVTVCPGDGPEETYYIPKVTGRSAELTRNGRVLSRGEAVADEEHGVSAPNTPSPEVDVQIEEVCSTITCTKEGKTPEGGRADNEEYGLTTSTTPTCELEEPFEEECSGSTMTDAVITPTAVEEGKEEAAGDGEAPVCKEVVKLASLHLATTRTPSNPRKRALSTEGKEERKRTCHTPAFPPDLGIASSSGFHEMDSCTQEKHHSTSEVHNEEGKKRKVPRSHSPIEDEEGAISNSERSARPGKDTVGGKQSASKAMAVGSNSKLPHDETPPVHVHKPVKEVAVKRTVPSKRHLRTPTGKLDAIGKLIFKFVLKDEKGKPLRKPPLCTLDNTHEAVVEFANFMMWVYELNCSMYELTADKPPYYNGPSNDWSTTVCNFLYDEGFTRSLAKRSVPNTYPSWKLASHPVPGVLLEEQVVFPRILKNGWLALDKLPSEKKVKINLGQDKPMNVECVLLGSMEAMCGKTCGLFMRIDDLQDLISRIRIYCQTMLSRVHGNQGSRKKKNWKVPDGRGIFYNALVRAIFPADSSAALNTTPMVASNRGSESNEFISFREDITFLHFPLKNEDNKRRDTQAFFPKLMKSLMEDEAAQFLETNEEHASMSLEEVIHIATKDEKCFDADGKQVLSDFKKWVLNSVEVHKKTVVGRYMENCGLLDDEFSKFDAWHTDVYKKRSNKWGNLFDARACFEKVANTKAVEDVAQQQVDTILAKDVKMLECPKEIINVLDNKIEPYKTKLYEELQALQEVGSLLLPENTVVRVNFNGKLKFIECSGFKVTCRYPDNIVALSLPGRKDTLEHFTAFVINNMYYAEGSREIHVKGRRFLTVDAAQKKWWTERSEFIMTSALMSEERKQQRPTHPRDENNILLPWLSTLRDANRRQIFEEAVNEKDWKKRCKINYINVDANNDSFGHLFRPSDKSCILDLSKKEFNHNIFQCQDWDPTKTEYCGFSMTADGTSIRELGEEEQIPALVCVTILDGGEELSKYDFLRDATEKHKLLTLWNDKPMLRNHVFGTKCCVPINWISADAKYVLWPCNDALTTNPVTGKDELWRSIKRDSERKLSAFPIGDVNQMMEYRVGNIWCSGRIGVFPGNNYEDSGRPKRHLPQRPIDVASTSSSEAANDSEDVSTPATKIYKSNSDCHVQVEPNRVVLSEKEYIRCPSSSFNLDNTTPSSNNTLVESSDDIILEELRSSSSDNIVQDLESLPGSSFCDGIATPDLNNGATDDNGLITRAEFIPFANKMTKNFEALSAQYDVLHNLLRQVLDNNHKQQSQCNNLPQPLIMSATAHGPTRKVVLHAKLQKLIPVKTRKELVDIDAVLMDEEIRQNLILWMECHRRMGFKSSQAVPFFLKHFMYQRLTTQIYCVNIPTQISKLKRTTANAINTLAERDNQEWEEEQDDSTTLDFDAFPLNLQHRVQQYSLKIPLNKLPGLFPVLEQLAVVPAGNVQNKIFKTRVIINTAVRNVRHAERNMRNSKREKAGEIDGWPKEYSTNLRECKAVFDAAPLHSELEPTLMEWYARTNDQLDLNKLAVEITRNDE</sequence>
<keyword evidence="3" id="KW-1185">Reference proteome</keyword>
<protein>
    <submittedName>
        <fullName evidence="2">Uncharacterized protein</fullName>
    </submittedName>
</protein>
<dbReference type="EMBL" id="CAJPEX010000617">
    <property type="protein sequence ID" value="CAG0916553.1"/>
    <property type="molecule type" value="Genomic_DNA"/>
</dbReference>
<evidence type="ECO:0000313" key="2">
    <source>
        <dbReference type="EMBL" id="CAD7276401.1"/>
    </source>
</evidence>
<name>A0A7R9BJD3_9CRUS</name>
<dbReference type="EMBL" id="OA882654">
    <property type="protein sequence ID" value="CAD7276401.1"/>
    <property type="molecule type" value="Genomic_DNA"/>
</dbReference>
<gene>
    <name evidence="2" type="ORF">NMOB1V02_LOCUS4166</name>
</gene>
<feature type="region of interest" description="Disordered" evidence="1">
    <location>
        <begin position="283"/>
        <end position="406"/>
    </location>
</feature>
<feature type="compositionally biased region" description="Basic and acidic residues" evidence="1">
    <location>
        <begin position="205"/>
        <end position="217"/>
    </location>
</feature>
<feature type="region of interest" description="Disordered" evidence="1">
    <location>
        <begin position="204"/>
        <end position="226"/>
    </location>
</feature>
<evidence type="ECO:0000256" key="1">
    <source>
        <dbReference type="SAM" id="MobiDB-lite"/>
    </source>
</evidence>
<feature type="compositionally biased region" description="Polar residues" evidence="1">
    <location>
        <begin position="1243"/>
        <end position="1259"/>
    </location>
</feature>